<evidence type="ECO:0000313" key="4">
    <source>
        <dbReference type="EMBL" id="MBC8178034.1"/>
    </source>
</evidence>
<evidence type="ECO:0000313" key="5">
    <source>
        <dbReference type="Proteomes" id="UP000650524"/>
    </source>
</evidence>
<evidence type="ECO:0000259" key="3">
    <source>
        <dbReference type="PROSITE" id="PS50991"/>
    </source>
</evidence>
<dbReference type="GO" id="GO:0046912">
    <property type="term" value="F:acyltransferase activity, acyl groups converted into alkyl on transfer"/>
    <property type="evidence" value="ECO:0007669"/>
    <property type="project" value="InterPro"/>
</dbReference>
<dbReference type="GO" id="GO:0019752">
    <property type="term" value="P:carboxylic acid metabolic process"/>
    <property type="evidence" value="ECO:0007669"/>
    <property type="project" value="InterPro"/>
</dbReference>
<dbReference type="InterPro" id="IPR000891">
    <property type="entry name" value="PYR_CT"/>
</dbReference>
<reference evidence="4 5" key="1">
    <citation type="submission" date="2020-08" db="EMBL/GenBank/DDBJ databases">
        <title>Bridging the membrane lipid divide: bacteria of the FCB group superphylum have the potential to synthesize archaeal ether lipids.</title>
        <authorList>
            <person name="Villanueva L."/>
            <person name="Von Meijenfeldt F.A.B."/>
            <person name="Westbye A.B."/>
            <person name="Yadav S."/>
            <person name="Hopmans E.C."/>
            <person name="Dutilh B.E."/>
            <person name="Sinninghe Damste J.S."/>
        </authorList>
    </citation>
    <scope>NUCLEOTIDE SEQUENCE [LARGE SCALE GENOMIC DNA]</scope>
    <source>
        <strain evidence="4">NIOZ-UU27</strain>
    </source>
</reference>
<dbReference type="EMBL" id="JACNJD010000252">
    <property type="protein sequence ID" value="MBC8178034.1"/>
    <property type="molecule type" value="Genomic_DNA"/>
</dbReference>
<dbReference type="SUPFAM" id="SSF51569">
    <property type="entry name" value="Aldolase"/>
    <property type="match status" value="1"/>
</dbReference>
<dbReference type="PANTHER" id="PTHR42880:SF1">
    <property type="entry name" value="ISOPROPYLMALATE_HOMOCITRATE_CITRAMALATE SYNTHASE FAMILY PROTEIN"/>
    <property type="match status" value="1"/>
</dbReference>
<feature type="domain" description="Pyruvate carboxyltransferase" evidence="3">
    <location>
        <begin position="32"/>
        <end position="284"/>
    </location>
</feature>
<evidence type="ECO:0000256" key="1">
    <source>
        <dbReference type="ARBA" id="ARBA00022679"/>
    </source>
</evidence>
<dbReference type="PROSITE" id="PS50991">
    <property type="entry name" value="PYR_CT"/>
    <property type="match status" value="1"/>
</dbReference>
<evidence type="ECO:0000256" key="2">
    <source>
        <dbReference type="RuleBase" id="RU003523"/>
    </source>
</evidence>
<dbReference type="Proteomes" id="UP000650524">
    <property type="component" value="Unassembled WGS sequence"/>
</dbReference>
<comment type="similarity">
    <text evidence="2">Belongs to the alpha-IPM synthase/homocitrate synthase family.</text>
</comment>
<name>A0A8J6N245_9DELT</name>
<keyword evidence="4" id="KW-0670">Pyruvate</keyword>
<dbReference type="AlphaFoldDB" id="A0A8J6N245"/>
<protein>
    <submittedName>
        <fullName evidence="4">Pyruvate carboxyltransferase</fullName>
    </submittedName>
</protein>
<keyword evidence="1 2" id="KW-0808">Transferase</keyword>
<dbReference type="Gene3D" id="1.10.238.260">
    <property type="match status" value="1"/>
</dbReference>
<dbReference type="PANTHER" id="PTHR42880">
    <property type="entry name" value="HOMOCITRATE SYNTHASE"/>
    <property type="match status" value="1"/>
</dbReference>
<dbReference type="PROSITE" id="PS00815">
    <property type="entry name" value="AIPM_HOMOCIT_SYNTH_1"/>
    <property type="match status" value="1"/>
</dbReference>
<dbReference type="Pfam" id="PF00682">
    <property type="entry name" value="HMGL-like"/>
    <property type="match status" value="1"/>
</dbReference>
<gene>
    <name evidence="4" type="ORF">H8E19_11575</name>
</gene>
<sequence>MNKTPWKSENWFVSPWNYLDEVKKDFIIPEKVKIHDVTLRDGEQQAGIIFTKDDKIRIAEKLSEVGIHRIEAGMPAVSPRDEEAIREIVKRDLNSEIFCFCRCMVQDVQLAADCGVDGIVIEIPSSEHLIEKGYKWPIEKALDLSVKATAFAKEQGLYTVFFTIDATRSDMNWLLDLVEKVAAEGHMDAFTLVDTFGALNPQAATYFTKKVKERISKPLEIHFHSDFGLGVANTINALLAGGEVIHSTVLGIGERAGNTPMEETVMALLTMYGIDVGIDYSKINELSQLVRELSGTEIPSSRPFIGDGAYSVESGIVTGWFRNAYADDPTIMYPVNPAFVGREDPKILMGKKSGLDNIWIWCEKLGLELDEDEALEVLSAVKLRSHDLKRVLSEGEFMEVAEKVRGNG</sequence>
<dbReference type="InterPro" id="IPR002034">
    <property type="entry name" value="AIPM/Hcit_synth_CS"/>
</dbReference>
<organism evidence="4 5">
    <name type="scientific">Candidatus Desulfacyla euxinica</name>
    <dbReference type="NCBI Taxonomy" id="2841693"/>
    <lineage>
        <taxon>Bacteria</taxon>
        <taxon>Deltaproteobacteria</taxon>
        <taxon>Candidatus Desulfacyla</taxon>
    </lineage>
</organism>
<dbReference type="Gene3D" id="3.20.20.70">
    <property type="entry name" value="Aldolase class I"/>
    <property type="match status" value="1"/>
</dbReference>
<comment type="caution">
    <text evidence="4">The sequence shown here is derived from an EMBL/GenBank/DDBJ whole genome shotgun (WGS) entry which is preliminary data.</text>
</comment>
<accession>A0A8J6N245</accession>
<dbReference type="InterPro" id="IPR013785">
    <property type="entry name" value="Aldolase_TIM"/>
</dbReference>
<proteinExistence type="inferred from homology"/>